<keyword evidence="2" id="KW-1185">Reference proteome</keyword>
<dbReference type="HOGENOM" id="CLU_073601_0_0_9"/>
<dbReference type="AlphaFoldDB" id="G8TUW2"/>
<name>G8TUW2_SULAD</name>
<dbReference type="Proteomes" id="UP000005439">
    <property type="component" value="Chromosome"/>
</dbReference>
<dbReference type="EMBL" id="CP003179">
    <property type="protein sequence ID" value="AEW05836.1"/>
    <property type="molecule type" value="Genomic_DNA"/>
</dbReference>
<evidence type="ECO:0000313" key="2">
    <source>
        <dbReference type="Proteomes" id="UP000005439"/>
    </source>
</evidence>
<dbReference type="STRING" id="679936.Sulac_2370"/>
<reference evidence="2" key="1">
    <citation type="submission" date="2011-12" db="EMBL/GenBank/DDBJ databases">
        <title>The complete genome of chromosome of Sulfobacillus acidophilus DSM 10332.</title>
        <authorList>
            <person name="Lucas S."/>
            <person name="Han J."/>
            <person name="Lapidus A."/>
            <person name="Bruce D."/>
            <person name="Goodwin L."/>
            <person name="Pitluck S."/>
            <person name="Peters L."/>
            <person name="Kyrpides N."/>
            <person name="Mavromatis K."/>
            <person name="Ivanova N."/>
            <person name="Mikhailova N."/>
            <person name="Chertkov O."/>
            <person name="Saunders E."/>
            <person name="Detter J.C."/>
            <person name="Tapia R."/>
            <person name="Han C."/>
            <person name="Land M."/>
            <person name="Hauser L."/>
            <person name="Markowitz V."/>
            <person name="Cheng J.-F."/>
            <person name="Hugenholtz P."/>
            <person name="Woyke T."/>
            <person name="Wu D."/>
            <person name="Pukall R."/>
            <person name="Gehrich-Schroeter G."/>
            <person name="Schneider S."/>
            <person name="Klenk H.-P."/>
            <person name="Eisen J.A."/>
        </authorList>
    </citation>
    <scope>NUCLEOTIDE SEQUENCE [LARGE SCALE GENOMIC DNA]</scope>
    <source>
        <strain evidence="2">ATCC 700253 / DSM 10332 / NAL</strain>
    </source>
</reference>
<reference evidence="1 2" key="2">
    <citation type="journal article" date="2012" name="Stand. Genomic Sci.">
        <title>Complete genome sequence of the moderately thermophilic mineral-sulfide-oxidizing firmicute Sulfobacillus acidophilus type strain (NAL(T)).</title>
        <authorList>
            <person name="Anderson I."/>
            <person name="Chertkov O."/>
            <person name="Chen A."/>
            <person name="Saunders E."/>
            <person name="Lapidus A."/>
            <person name="Nolan M."/>
            <person name="Lucas S."/>
            <person name="Hammon N."/>
            <person name="Deshpande S."/>
            <person name="Cheng J.F."/>
            <person name="Han C."/>
            <person name="Tapia R."/>
            <person name="Goodwin L.A."/>
            <person name="Pitluck S."/>
            <person name="Liolios K."/>
            <person name="Pagani I."/>
            <person name="Ivanova N."/>
            <person name="Mikhailova N."/>
            <person name="Pati A."/>
            <person name="Palaniappan K."/>
            <person name="Land M."/>
            <person name="Pan C."/>
            <person name="Rohde M."/>
            <person name="Pukall R."/>
            <person name="Goker M."/>
            <person name="Detter J.C."/>
            <person name="Woyke T."/>
            <person name="Bristow J."/>
            <person name="Eisen J.A."/>
            <person name="Markowitz V."/>
            <person name="Hugenholtz P."/>
            <person name="Kyrpides N.C."/>
            <person name="Klenk H.P."/>
            <person name="Mavromatis K."/>
        </authorList>
    </citation>
    <scope>NUCLEOTIDE SEQUENCE [LARGE SCALE GENOMIC DNA]</scope>
    <source>
        <strain evidence="2">ATCC 700253 / DSM 10332 / NAL</strain>
    </source>
</reference>
<proteinExistence type="predicted"/>
<accession>G8TUW2</accession>
<organism evidence="1 2">
    <name type="scientific">Sulfobacillus acidophilus (strain ATCC 700253 / DSM 10332 / NAL)</name>
    <dbReference type="NCBI Taxonomy" id="679936"/>
    <lineage>
        <taxon>Bacteria</taxon>
        <taxon>Bacillati</taxon>
        <taxon>Bacillota</taxon>
        <taxon>Clostridia</taxon>
        <taxon>Eubacteriales</taxon>
        <taxon>Clostridiales Family XVII. Incertae Sedis</taxon>
        <taxon>Sulfobacillus</taxon>
    </lineage>
</organism>
<protein>
    <submittedName>
        <fullName evidence="1">Uncharacterized protein</fullName>
    </submittedName>
</protein>
<dbReference type="PATRIC" id="fig|679936.5.peg.2454"/>
<sequence length="268" mass="30941">MAKVFGVVSRFPDHLPYFYPNYYEVKDVAGVWHPPIPGTIPMVSIFGDNRVAEAHPDWVQEGPDGLRGTRAARYFDWDTLCPGRDEVWSLAWDWIERALQGSRSSVLRLDDVSFAREGFCQCPVCRRRQGTEDGTRYRVHRIAEFVRQARERADAIHFTLYPDPFPGHLPRRFGVDPTLLNRWVDVYVVPIYDLHYATTYWLEILAGAFREILEKPFYIELYGLGVEQASLLRAAEVAQFYADGVIIAYDNNLTKIRTIQETLNHARG</sequence>
<gene>
    <name evidence="1" type="ordered locus">Sulac_2370</name>
</gene>
<dbReference type="KEGG" id="sap:Sulac_2370"/>
<evidence type="ECO:0000313" key="1">
    <source>
        <dbReference type="EMBL" id="AEW05836.1"/>
    </source>
</evidence>